<feature type="domain" description="DUF5689" evidence="1">
    <location>
        <begin position="45"/>
        <end position="131"/>
    </location>
</feature>
<evidence type="ECO:0000313" key="3">
    <source>
        <dbReference type="Proteomes" id="UP000232688"/>
    </source>
</evidence>
<reference evidence="2 3" key="1">
    <citation type="submission" date="2017-10" db="EMBL/GenBank/DDBJ databases">
        <title>Extensive intraspecific genome diversity in a model arbuscular mycorrhizal fungus.</title>
        <authorList>
            <person name="Chen E.C.H."/>
            <person name="Morin E."/>
            <person name="Baudet D."/>
            <person name="Noel J."/>
            <person name="Ndikumana S."/>
            <person name="Charron P."/>
            <person name="St-Onge C."/>
            <person name="Giorgi J."/>
            <person name="Grigoriev I.V."/>
            <person name="Roux C."/>
            <person name="Martin F.M."/>
            <person name="Corradi N."/>
        </authorList>
    </citation>
    <scope>NUCLEOTIDE SEQUENCE [LARGE SCALE GENOMIC DNA]</scope>
    <source>
        <strain evidence="2 3">A1</strain>
    </source>
</reference>
<dbReference type="AlphaFoldDB" id="A0A2N0QGL9"/>
<reference evidence="2 3" key="2">
    <citation type="submission" date="2017-10" db="EMBL/GenBank/DDBJ databases">
        <title>Genome analyses suggest a sexual origin of heterokaryosis in a supposedly ancient asexual fungus.</title>
        <authorList>
            <person name="Corradi N."/>
            <person name="Sedzielewska K."/>
            <person name="Noel J."/>
            <person name="Charron P."/>
            <person name="Farinelli L."/>
            <person name="Marton T."/>
            <person name="Kruger M."/>
            <person name="Pelin A."/>
            <person name="Brachmann A."/>
            <person name="Corradi N."/>
        </authorList>
    </citation>
    <scope>NUCLEOTIDE SEQUENCE [LARGE SCALE GENOMIC DNA]</scope>
    <source>
        <strain evidence="2 3">A1</strain>
    </source>
</reference>
<dbReference type="InterPro" id="IPR043744">
    <property type="entry name" value="DUF5689"/>
</dbReference>
<name>A0A2N0QGL9_9GLOM</name>
<sequence>IVLYGGNLGVEPGDVVRATGELAEFNGLLEINVASADIEVLDRVSVPDPKVVTAAELVEENEGMLVTVNNVTIGETISGNYKATDVEGNEFEIRPSDLSWLKTGSNYESITGVLGQYNSFYQLMPRNEGDIIVDSTIVQAVVANPGSGLVKEGDKVSLTSGTE</sequence>
<dbReference type="Proteomes" id="UP000232688">
    <property type="component" value="Unassembled WGS sequence"/>
</dbReference>
<feature type="non-terminal residue" evidence="2">
    <location>
        <position position="1"/>
    </location>
</feature>
<proteinExistence type="predicted"/>
<evidence type="ECO:0000259" key="1">
    <source>
        <dbReference type="Pfam" id="PF18942"/>
    </source>
</evidence>
<comment type="caution">
    <text evidence="2">The sequence shown here is derived from an EMBL/GenBank/DDBJ whole genome shotgun (WGS) entry which is preliminary data.</text>
</comment>
<gene>
    <name evidence="2" type="ORF">RhiirA1_487163</name>
</gene>
<accession>A0A2N0QGL9</accession>
<evidence type="ECO:0000313" key="2">
    <source>
        <dbReference type="EMBL" id="PKC50169.1"/>
    </source>
</evidence>
<dbReference type="Pfam" id="PF18942">
    <property type="entry name" value="DUF5689"/>
    <property type="match status" value="1"/>
</dbReference>
<dbReference type="VEuPathDB" id="FungiDB:RhiirA1_487163"/>
<organism evidence="2 3">
    <name type="scientific">Rhizophagus irregularis</name>
    <dbReference type="NCBI Taxonomy" id="588596"/>
    <lineage>
        <taxon>Eukaryota</taxon>
        <taxon>Fungi</taxon>
        <taxon>Fungi incertae sedis</taxon>
        <taxon>Mucoromycota</taxon>
        <taxon>Glomeromycotina</taxon>
        <taxon>Glomeromycetes</taxon>
        <taxon>Glomerales</taxon>
        <taxon>Glomeraceae</taxon>
        <taxon>Rhizophagus</taxon>
    </lineage>
</organism>
<dbReference type="EMBL" id="LLXH01010800">
    <property type="protein sequence ID" value="PKC50169.1"/>
    <property type="molecule type" value="Genomic_DNA"/>
</dbReference>
<feature type="non-terminal residue" evidence="2">
    <location>
        <position position="163"/>
    </location>
</feature>
<protein>
    <recommendedName>
        <fullName evidence="1">DUF5689 domain-containing protein</fullName>
    </recommendedName>
</protein>